<feature type="binding site" evidence="1">
    <location>
        <begin position="897"/>
        <end position="904"/>
    </location>
    <ligand>
        <name>ATP</name>
        <dbReference type="ChEBI" id="CHEBI:30616"/>
    </ligand>
</feature>
<evidence type="ECO:0000256" key="1">
    <source>
        <dbReference type="PROSITE-ProRule" id="PRU00283"/>
    </source>
</evidence>
<accession>V6U585</accession>
<dbReference type="OrthoDB" id="3176171at2759"/>
<feature type="compositionally biased region" description="Low complexity" evidence="2">
    <location>
        <begin position="226"/>
        <end position="239"/>
    </location>
</feature>
<feature type="region of interest" description="Disordered" evidence="2">
    <location>
        <begin position="83"/>
        <end position="143"/>
    </location>
</feature>
<comment type="caution">
    <text evidence="5">The sequence shown here is derived from an EMBL/GenBank/DDBJ whole genome shotgun (WGS) entry which is preliminary data.</text>
</comment>
<dbReference type="Gene3D" id="3.10.20.90">
    <property type="entry name" value="Phosphatidylinositol 3-kinase Catalytic Subunit, Chain A, domain 1"/>
    <property type="match status" value="1"/>
</dbReference>
<evidence type="ECO:0000259" key="4">
    <source>
        <dbReference type="PROSITE" id="PS50067"/>
    </source>
</evidence>
<dbReference type="EMBL" id="AHHH01000002">
    <property type="protein sequence ID" value="ESU45772.1"/>
    <property type="molecule type" value="Genomic_DNA"/>
</dbReference>
<keyword evidence="1" id="KW-0505">Motor protein</keyword>
<dbReference type="Pfam" id="PF00225">
    <property type="entry name" value="Kinesin"/>
    <property type="match status" value="1"/>
</dbReference>
<dbReference type="GO" id="GO:0005524">
    <property type="term" value="F:ATP binding"/>
    <property type="evidence" value="ECO:0007669"/>
    <property type="project" value="UniProtKB-UniRule"/>
</dbReference>
<dbReference type="SUPFAM" id="SSF54236">
    <property type="entry name" value="Ubiquitin-like"/>
    <property type="match status" value="1"/>
</dbReference>
<dbReference type="GO" id="GO:0003777">
    <property type="term" value="F:microtubule motor activity"/>
    <property type="evidence" value="ECO:0007669"/>
    <property type="project" value="InterPro"/>
</dbReference>
<dbReference type="PRINTS" id="PR00380">
    <property type="entry name" value="KINESINHEAVY"/>
</dbReference>
<dbReference type="VEuPathDB" id="GiardiaDB:DHA2_150524"/>
<proteinExistence type="inferred from homology"/>
<organism evidence="5 6">
    <name type="scientific">Giardia intestinalis</name>
    <name type="common">Giardia lamblia</name>
    <dbReference type="NCBI Taxonomy" id="5741"/>
    <lineage>
        <taxon>Eukaryota</taxon>
        <taxon>Metamonada</taxon>
        <taxon>Diplomonadida</taxon>
        <taxon>Hexamitidae</taxon>
        <taxon>Giardiinae</taxon>
        <taxon>Giardia</taxon>
    </lineage>
</organism>
<dbReference type="InterPro" id="IPR036961">
    <property type="entry name" value="Kinesin_motor_dom_sf"/>
</dbReference>
<protein>
    <submittedName>
        <fullName evidence="5">Kinesin motor domain protein</fullName>
    </submittedName>
</protein>
<dbReference type="Proteomes" id="UP000018040">
    <property type="component" value="Unassembled WGS sequence"/>
</dbReference>
<evidence type="ECO:0000313" key="6">
    <source>
        <dbReference type="Proteomes" id="UP000018040"/>
    </source>
</evidence>
<dbReference type="SUPFAM" id="SSF52540">
    <property type="entry name" value="P-loop containing nucleoside triphosphate hydrolases"/>
    <property type="match status" value="1"/>
</dbReference>
<dbReference type="InterPro" id="IPR001752">
    <property type="entry name" value="Kinesin_motor_dom"/>
</dbReference>
<dbReference type="GO" id="GO:0008017">
    <property type="term" value="F:microtubule binding"/>
    <property type="evidence" value="ECO:0007669"/>
    <property type="project" value="InterPro"/>
</dbReference>
<feature type="compositionally biased region" description="Polar residues" evidence="2">
    <location>
        <begin position="83"/>
        <end position="99"/>
    </location>
</feature>
<dbReference type="InterPro" id="IPR027417">
    <property type="entry name" value="P-loop_NTPase"/>
</dbReference>
<keyword evidence="1" id="KW-0547">Nucleotide-binding</keyword>
<dbReference type="Pfam" id="PF00240">
    <property type="entry name" value="ubiquitin"/>
    <property type="match status" value="1"/>
</dbReference>
<evidence type="ECO:0000313" key="5">
    <source>
        <dbReference type="EMBL" id="ESU45772.1"/>
    </source>
</evidence>
<dbReference type="GO" id="GO:0015630">
    <property type="term" value="C:microtubule cytoskeleton"/>
    <property type="evidence" value="ECO:0007669"/>
    <property type="project" value="TreeGrafter"/>
</dbReference>
<dbReference type="PROSITE" id="PS50053">
    <property type="entry name" value="UBIQUITIN_2"/>
    <property type="match status" value="1"/>
</dbReference>
<dbReference type="InterPro" id="IPR027640">
    <property type="entry name" value="Kinesin-like_fam"/>
</dbReference>
<dbReference type="AlphaFoldDB" id="V6U585"/>
<dbReference type="VEuPathDB" id="GiardiaDB:QR46_2555"/>
<dbReference type="PANTHER" id="PTHR47972">
    <property type="entry name" value="KINESIN-LIKE PROTEIN KLP-3"/>
    <property type="match status" value="1"/>
</dbReference>
<evidence type="ECO:0000259" key="3">
    <source>
        <dbReference type="PROSITE" id="PS50053"/>
    </source>
</evidence>
<dbReference type="VEuPathDB" id="GiardiaDB:GL50581_645"/>
<dbReference type="InterPro" id="IPR000626">
    <property type="entry name" value="Ubiquitin-like_dom"/>
</dbReference>
<feature type="region of interest" description="Disordered" evidence="2">
    <location>
        <begin position="640"/>
        <end position="663"/>
    </location>
</feature>
<keyword evidence="1" id="KW-0067">ATP-binding</keyword>
<dbReference type="PANTHER" id="PTHR47972:SF28">
    <property type="entry name" value="KINESIN-LIKE PROTEIN KLP-3"/>
    <property type="match status" value="1"/>
</dbReference>
<dbReference type="InterPro" id="IPR029071">
    <property type="entry name" value="Ubiquitin-like_domsf"/>
</dbReference>
<sequence>MMDSRLQFTIIHVAERRKFKITVKSEDVPNVRVRMLKKSIFQATGIPVDSQALYLNKQLLSDRLTGSELNLSPETVFILHTSTPAQEEQLATNTQENPVSKSRGRSRSRSRSRSRGKTSHSSRRDTFGTPLFEGEHDFTSNYQSESTKPLINIHDNAPEYFSSPNFISAHMASRDALLRSVGRRQSAQSITTFDMQSTVTHPITILTKDVKSSPRTQRKGVEKRATTQSTGPSTSSTSSPRDDSIKNIVVKVGGRRSSQQKVRTSSAHLVGKSSYFEPPVSYPKIQSARSVKKKTQTNKIQSPQRLDAVTTLLDEHPSDECPEPCPADEYCSPTDSPPLIPTTNAYTKINELTTSRISLTDLHGSDRAYISTQLEFPAKTTTIPAPQRPIGNMQLYQSLLNVSKKQLLEEPTSSRPSSLHDEIEKSENTTENEEDYPLFTEDDIELLRQMDESPQADGEPVADNPVKDINSTQYAVKQQLPQEQSRRSEEIALVSELQEQVTLIKQEMATIKRTIASTPTRNATVNESVSLVHTLQGSKRPPEQYQETPVTDWDLFKHKYDEELAALKLEVEQLRNARDLGNVSDLDGLRTNQAKDLSTNIPHQSALTSEPCFATTRPSNEGFGALDTDNSIELDIHAASRRSSTTTPTAIRSRQSDGVQRPPSAKLFGITKSQQNSSLLAIQTIKQQIETERTELTDTLQHLEVYSLMDTFFDIEIEIANIEHDNMTQALEESKTSLTDIQNKLSYALTKTPTFTPDVRKSAEISLDYGLFQREHARLQALMLIENRQRKTLHNTLEEMKGSIRVIVRMRPMLQHEKEELKASKFKSFNYRSAFIFKDEHTLQLKLPYGIASQENYSFDFYKILDETKTQEDVFHDMSRLLKSVIDGYNVCVLAYGCTGSGKTFTLIGDDSETAIAESVVMSMHKDPEEKNPYERLGLLPRSIVELFNLIEADTSQSQRYEVKCAMIELYLDNILDLLHTEDDNKAQLPSFNSDKLVVRQTAKGETYIQNLSYKSVASAEELVGYLGYGLERRHIAATKLNSLSSRSHTVFLIEIMSHRETAKGTRTARSVLTFADLAGSENVTKSHSNGLRLKEAQHINTSLCALGDVIAALSRKKVASYVPYRNNKLTMILQQSLGNNSKTLLFANISPLPNLLYETLSTLSFAGRVKNVKNVAVKNLTNIESDQ</sequence>
<dbReference type="VEuPathDB" id="GiardiaDB:GL50803_0013797"/>
<gene>
    <name evidence="5" type="ORF">GSB_150882</name>
</gene>
<dbReference type="Gene3D" id="3.40.850.10">
    <property type="entry name" value="Kinesin motor domain"/>
    <property type="match status" value="1"/>
</dbReference>
<feature type="region of interest" description="Disordered" evidence="2">
    <location>
        <begin position="407"/>
        <end position="438"/>
    </location>
</feature>
<dbReference type="GO" id="GO:0007018">
    <property type="term" value="P:microtubule-based movement"/>
    <property type="evidence" value="ECO:0007669"/>
    <property type="project" value="InterPro"/>
</dbReference>
<comment type="similarity">
    <text evidence="1">Belongs to the TRAFAC class myosin-kinesin ATPase superfamily. Kinesin family.</text>
</comment>
<dbReference type="SMART" id="SM00129">
    <property type="entry name" value="KISc"/>
    <property type="match status" value="1"/>
</dbReference>
<dbReference type="PROSITE" id="PS50067">
    <property type="entry name" value="KINESIN_MOTOR_2"/>
    <property type="match status" value="1"/>
</dbReference>
<feature type="compositionally biased region" description="Basic residues" evidence="2">
    <location>
        <begin position="102"/>
        <end position="121"/>
    </location>
</feature>
<feature type="compositionally biased region" description="Low complexity" evidence="2">
    <location>
        <begin position="641"/>
        <end position="653"/>
    </location>
</feature>
<feature type="domain" description="Kinesin motor" evidence="4">
    <location>
        <begin position="803"/>
        <end position="1173"/>
    </location>
</feature>
<evidence type="ECO:0000256" key="2">
    <source>
        <dbReference type="SAM" id="MobiDB-lite"/>
    </source>
</evidence>
<feature type="domain" description="Ubiquitin-like" evidence="3">
    <location>
        <begin position="33"/>
        <end position="86"/>
    </location>
</feature>
<feature type="region of interest" description="Disordered" evidence="2">
    <location>
        <begin position="204"/>
        <end position="245"/>
    </location>
</feature>
<feature type="compositionally biased region" description="Basic and acidic residues" evidence="2">
    <location>
        <begin position="418"/>
        <end position="428"/>
    </location>
</feature>
<reference evidence="6" key="1">
    <citation type="submission" date="2012-02" db="EMBL/GenBank/DDBJ databases">
        <title>Genome sequencing of Giardia lamblia Genotypes A2 and B isolates (DH and GS) and comparative analysis with the genomes of Genotypes A1 and E (WB and Pig).</title>
        <authorList>
            <person name="Adam R."/>
            <person name="Dahlstrom E."/>
            <person name="Martens C."/>
            <person name="Bruno D."/>
            <person name="Barbian K."/>
            <person name="Porcella S.F."/>
            <person name="Nash T."/>
        </authorList>
    </citation>
    <scope>NUCLEOTIDE SEQUENCE</scope>
    <source>
        <strain evidence="6">GS</strain>
    </source>
</reference>
<reference evidence="5 6" key="2">
    <citation type="journal article" date="2013" name="Genome Biol. Evol.">
        <title>Genome sequencing of Giardia lamblia genotypes A2 and B isolates (DH and GS) and comparative analysis with the genomes of genotypes A1 and E (WB and Pig).</title>
        <authorList>
            <person name="Adam R.D."/>
            <person name="Dahlstrom E.W."/>
            <person name="Martens C.A."/>
            <person name="Bruno D.P."/>
            <person name="Barbian K.D."/>
            <person name="Ricklefs S.M."/>
            <person name="Hernandez M.M."/>
            <person name="Narla N.P."/>
            <person name="Patel R.B."/>
            <person name="Porcella S.F."/>
            <person name="Nash T.E."/>
        </authorList>
    </citation>
    <scope>NUCLEOTIDE SEQUENCE [LARGE SCALE GENOMIC DNA]</scope>
    <source>
        <strain evidence="5 6">GS</strain>
    </source>
</reference>
<name>V6U585_GIAIN</name>